<feature type="compositionally biased region" description="Gly residues" evidence="1">
    <location>
        <begin position="58"/>
        <end position="72"/>
    </location>
</feature>
<accession>A0ABR4MZW9</accession>
<dbReference type="Proteomes" id="UP001527925">
    <property type="component" value="Unassembled WGS sequence"/>
</dbReference>
<sequence>MQSPVDIDSLFQAAHDIEQGLLQQHSVARSGGSGGLAASLSWDSLGASASQSDTPASGGSGAHGGHGGSHGAHGGHHAAHGVRGILSVMTGGLARGRSRASTASGRGPPPAPLGLAAAAAAARLSVDSLRAAASPAGPSPLAGASPRASAAASAASTPAISSAAAAAAAASSSSSPAAGALAQPAAAASPRQFQARRSSGARGKPPAGATDHGHGGAHGHHHGRTSAASMHDEPIPLADMGAHGNHLGLGSYHHAVDVDSVLSLSVRAPMLESVFSLAASAAPSAAGSKRPSLFMARSTSSANGKLFASAVESVKYNAVGVAELSQDGAVRGEPAGQALDKLRLASSPQLCQSVPVLDKLPSLDVDEVLQIGIDDAMHAAAITQVQVEMRDVDDVLKLSTDVLNASAASARESASGSASLFAWDTEADALADATVATTATSATTTSAGRTLFAHRSQSESSLAGQSLALAGNGSPMLRKAGRAAEASHGRPATLPRMSVGSAAPPPAAPQQQTNRSGQPSRNRPPSTPAVSMSTSAMAAPPTQDPPTDGKGKWRRHSFIASFGGRGRKQAGGPSGSGRPGSAAGGPAGVADVRISEERLEDDAPGCSSGGAGGHADKGMVPRAPGMQGSSRVSRSHNALGPLAPSAGVGSSTAGGASGRRASQASVSSTLGGGSTAGAFTTRMPPAVHTTDRGRRVSASHAPPTRSPSGSPTIPGSTSGSPSASPGLSASQRVPVNEAAPSDIGDLLAVGETRQPEIELVGFFRAQEDPNHVMSDVDRVIGLAGGVIKNSMLDLSAQANGGLYAQLSVPEPASVSPARQRFSFRRPSLNFSF</sequence>
<feature type="compositionally biased region" description="Low complexity" evidence="1">
    <location>
        <begin position="182"/>
        <end position="198"/>
    </location>
</feature>
<feature type="region of interest" description="Disordered" evidence="1">
    <location>
        <begin position="182"/>
        <end position="229"/>
    </location>
</feature>
<evidence type="ECO:0000313" key="3">
    <source>
        <dbReference type="Proteomes" id="UP001527925"/>
    </source>
</evidence>
<feature type="compositionally biased region" description="Polar residues" evidence="1">
    <location>
        <begin position="513"/>
        <end position="536"/>
    </location>
</feature>
<feature type="region of interest" description="Disordered" evidence="1">
    <location>
        <begin position="93"/>
        <end position="112"/>
    </location>
</feature>
<proteinExistence type="predicted"/>
<protein>
    <submittedName>
        <fullName evidence="2">Uncharacterized protein</fullName>
    </submittedName>
</protein>
<feature type="region of interest" description="Disordered" evidence="1">
    <location>
        <begin position="46"/>
        <end position="78"/>
    </location>
</feature>
<evidence type="ECO:0000256" key="1">
    <source>
        <dbReference type="SAM" id="MobiDB-lite"/>
    </source>
</evidence>
<feature type="compositionally biased region" description="Low complexity" evidence="1">
    <location>
        <begin position="645"/>
        <end position="669"/>
    </location>
</feature>
<dbReference type="EMBL" id="JADGIZ020000057">
    <property type="protein sequence ID" value="KAL2912804.1"/>
    <property type="molecule type" value="Genomic_DNA"/>
</dbReference>
<feature type="compositionally biased region" description="Low complexity" evidence="1">
    <location>
        <begin position="701"/>
        <end position="730"/>
    </location>
</feature>
<feature type="region of interest" description="Disordered" evidence="1">
    <location>
        <begin position="478"/>
        <end position="733"/>
    </location>
</feature>
<keyword evidence="3" id="KW-1185">Reference proteome</keyword>
<feature type="compositionally biased region" description="Basic residues" evidence="1">
    <location>
        <begin position="215"/>
        <end position="224"/>
    </location>
</feature>
<name>A0ABR4MZW9_9FUNG</name>
<feature type="compositionally biased region" description="Gly residues" evidence="1">
    <location>
        <begin position="572"/>
        <end position="587"/>
    </location>
</feature>
<evidence type="ECO:0000313" key="2">
    <source>
        <dbReference type="EMBL" id="KAL2912804.1"/>
    </source>
</evidence>
<gene>
    <name evidence="2" type="ORF">HK105_207691</name>
</gene>
<comment type="caution">
    <text evidence="2">The sequence shown here is derived from an EMBL/GenBank/DDBJ whole genome shotgun (WGS) entry which is preliminary data.</text>
</comment>
<reference evidence="2 3" key="1">
    <citation type="submission" date="2023-09" db="EMBL/GenBank/DDBJ databases">
        <title>Pangenome analysis of Batrachochytrium dendrobatidis and related Chytrids.</title>
        <authorList>
            <person name="Yacoub M.N."/>
            <person name="Stajich J.E."/>
            <person name="James T.Y."/>
        </authorList>
    </citation>
    <scope>NUCLEOTIDE SEQUENCE [LARGE SCALE GENOMIC DNA]</scope>
    <source>
        <strain evidence="2 3">JEL0888</strain>
    </source>
</reference>
<organism evidence="2 3">
    <name type="scientific">Polyrhizophydium stewartii</name>
    <dbReference type="NCBI Taxonomy" id="2732419"/>
    <lineage>
        <taxon>Eukaryota</taxon>
        <taxon>Fungi</taxon>
        <taxon>Fungi incertae sedis</taxon>
        <taxon>Chytridiomycota</taxon>
        <taxon>Chytridiomycota incertae sedis</taxon>
        <taxon>Chytridiomycetes</taxon>
        <taxon>Rhizophydiales</taxon>
        <taxon>Rhizophydiales incertae sedis</taxon>
        <taxon>Polyrhizophydium</taxon>
    </lineage>
</organism>
<feature type="compositionally biased region" description="Polar residues" evidence="1">
    <location>
        <begin position="627"/>
        <end position="636"/>
    </location>
</feature>